<feature type="transmembrane region" description="Helical" evidence="6">
    <location>
        <begin position="5"/>
        <end position="23"/>
    </location>
</feature>
<organism evidence="7 8">
    <name type="scientific">Aquibacillus halophilus</name>
    <dbReference type="NCBI Taxonomy" id="930132"/>
    <lineage>
        <taxon>Bacteria</taxon>
        <taxon>Bacillati</taxon>
        <taxon>Bacillota</taxon>
        <taxon>Bacilli</taxon>
        <taxon>Bacillales</taxon>
        <taxon>Bacillaceae</taxon>
        <taxon>Aquibacillus</taxon>
    </lineage>
</organism>
<dbReference type="NCBIfam" id="NF002460">
    <property type="entry name" value="PRK01658.1"/>
    <property type="match status" value="1"/>
</dbReference>
<dbReference type="InterPro" id="IPR005538">
    <property type="entry name" value="LrgA/CidA"/>
</dbReference>
<sequence>MYIIYLSLQISILYIFYVIGTWIQEALHLSIPGSIIGMLLLFLLLSMKIVKKEWVELGSSLLVRHLPLLFLPIIVGIINYFDLFAGKGLLLIVITIFSTILVMTSSGLVSQWTGRRVEKNRE</sequence>
<feature type="transmembrane region" description="Helical" evidence="6">
    <location>
        <begin position="87"/>
        <end position="109"/>
    </location>
</feature>
<dbReference type="EMBL" id="WJNG01000002">
    <property type="protein sequence ID" value="MRH41566.1"/>
    <property type="molecule type" value="Genomic_DNA"/>
</dbReference>
<dbReference type="AlphaFoldDB" id="A0A6A8DAI9"/>
<keyword evidence="3 6" id="KW-0812">Transmembrane</keyword>
<evidence type="ECO:0000313" key="7">
    <source>
        <dbReference type="EMBL" id="MRH41566.1"/>
    </source>
</evidence>
<evidence type="ECO:0000256" key="6">
    <source>
        <dbReference type="SAM" id="Phobius"/>
    </source>
</evidence>
<evidence type="ECO:0000256" key="2">
    <source>
        <dbReference type="ARBA" id="ARBA00022475"/>
    </source>
</evidence>
<name>A0A6A8DAI9_9BACI</name>
<dbReference type="GO" id="GO:0005886">
    <property type="term" value="C:plasma membrane"/>
    <property type="evidence" value="ECO:0007669"/>
    <property type="project" value="UniProtKB-SubCell"/>
</dbReference>
<dbReference type="PANTHER" id="PTHR33931:SF2">
    <property type="entry name" value="HOLIN-LIKE PROTEIN CIDA"/>
    <property type="match status" value="1"/>
</dbReference>
<keyword evidence="4 6" id="KW-1133">Transmembrane helix</keyword>
<keyword evidence="2" id="KW-1003">Cell membrane</keyword>
<reference evidence="7" key="1">
    <citation type="submission" date="2019-11" db="EMBL/GenBank/DDBJ databases">
        <authorList>
            <person name="Li J."/>
        </authorList>
    </citation>
    <scope>NUCLEOTIDE SEQUENCE</scope>
    <source>
        <strain evidence="7">B6B</strain>
    </source>
</reference>
<dbReference type="Pfam" id="PF03788">
    <property type="entry name" value="LrgA"/>
    <property type="match status" value="1"/>
</dbReference>
<evidence type="ECO:0000313" key="8">
    <source>
        <dbReference type="Proteomes" id="UP000799092"/>
    </source>
</evidence>
<comment type="subcellular location">
    <subcellularLocation>
        <location evidence="1">Cell membrane</location>
        <topology evidence="1">Multi-pass membrane protein</topology>
    </subcellularLocation>
</comment>
<feature type="transmembrane region" description="Helical" evidence="6">
    <location>
        <begin position="29"/>
        <end position="50"/>
    </location>
</feature>
<comment type="caution">
    <text evidence="7">The sequence shown here is derived from an EMBL/GenBank/DDBJ whole genome shotgun (WGS) entry which is preliminary data.</text>
</comment>
<accession>A0A6A8DAI9</accession>
<evidence type="ECO:0000256" key="1">
    <source>
        <dbReference type="ARBA" id="ARBA00004651"/>
    </source>
</evidence>
<protein>
    <submittedName>
        <fullName evidence="7">CidA/LrgA family holin-like protein</fullName>
    </submittedName>
</protein>
<evidence type="ECO:0000256" key="4">
    <source>
        <dbReference type="ARBA" id="ARBA00022989"/>
    </source>
</evidence>
<gene>
    <name evidence="7" type="ORF">GH741_02625</name>
</gene>
<proteinExistence type="predicted"/>
<keyword evidence="5 6" id="KW-0472">Membrane</keyword>
<dbReference type="Proteomes" id="UP000799092">
    <property type="component" value="Unassembled WGS sequence"/>
</dbReference>
<keyword evidence="8" id="KW-1185">Reference proteome</keyword>
<evidence type="ECO:0000256" key="5">
    <source>
        <dbReference type="ARBA" id="ARBA00023136"/>
    </source>
</evidence>
<dbReference type="PANTHER" id="PTHR33931">
    <property type="entry name" value="HOLIN-LIKE PROTEIN CIDA-RELATED"/>
    <property type="match status" value="1"/>
</dbReference>
<evidence type="ECO:0000256" key="3">
    <source>
        <dbReference type="ARBA" id="ARBA00022692"/>
    </source>
</evidence>
<feature type="transmembrane region" description="Helical" evidence="6">
    <location>
        <begin position="62"/>
        <end position="81"/>
    </location>
</feature>